<dbReference type="AlphaFoldDB" id="A0A9Q1HJD9"/>
<comment type="caution">
    <text evidence="1">The sequence shown here is derived from an EMBL/GenBank/DDBJ whole genome shotgun (WGS) entry which is preliminary data.</text>
</comment>
<protein>
    <submittedName>
        <fullName evidence="1">Uncharacterized protein</fullName>
    </submittedName>
</protein>
<proteinExistence type="predicted"/>
<keyword evidence="2" id="KW-1185">Reference proteome</keyword>
<dbReference type="PANTHER" id="PTHR47018:SF2">
    <property type="entry name" value="TESMIN_TSO1-LIKE CXC DOMAIN-CONTAINING PROTEIN"/>
    <property type="match status" value="1"/>
</dbReference>
<organism evidence="1 2">
    <name type="scientific">Holothuria leucospilota</name>
    <name type="common">Black long sea cucumber</name>
    <name type="synonym">Mertensiothuria leucospilota</name>
    <dbReference type="NCBI Taxonomy" id="206669"/>
    <lineage>
        <taxon>Eukaryota</taxon>
        <taxon>Metazoa</taxon>
        <taxon>Echinodermata</taxon>
        <taxon>Eleutherozoa</taxon>
        <taxon>Echinozoa</taxon>
        <taxon>Holothuroidea</taxon>
        <taxon>Aspidochirotacea</taxon>
        <taxon>Aspidochirotida</taxon>
        <taxon>Holothuriidae</taxon>
        <taxon>Holothuria</taxon>
    </lineage>
</organism>
<sequence length="123" mass="14069">MYRDMLHYVSFFLSMRIRQFDLRCAAVRKVTPIFHAMDRPTYLKLVPIHMAGLKQYPPQVLEKLAAGAFAVNISDKNGCSVALDEAHEMLINKEVTMSMTTYGMGSPSRLVHYISVRSRLMKN</sequence>
<dbReference type="PANTHER" id="PTHR47018">
    <property type="entry name" value="CXC DOMAIN-CONTAINING PROTEIN-RELATED"/>
    <property type="match status" value="1"/>
</dbReference>
<gene>
    <name evidence="1" type="ORF">HOLleu_01726</name>
</gene>
<dbReference type="EMBL" id="JAIZAY010000001">
    <property type="protein sequence ID" value="KAJ8049124.1"/>
    <property type="molecule type" value="Genomic_DNA"/>
</dbReference>
<dbReference type="OrthoDB" id="10071095at2759"/>
<evidence type="ECO:0000313" key="1">
    <source>
        <dbReference type="EMBL" id="KAJ8049124.1"/>
    </source>
</evidence>
<name>A0A9Q1HJD9_HOLLE</name>
<evidence type="ECO:0000313" key="2">
    <source>
        <dbReference type="Proteomes" id="UP001152320"/>
    </source>
</evidence>
<reference evidence="1" key="1">
    <citation type="submission" date="2021-10" db="EMBL/GenBank/DDBJ databases">
        <title>Tropical sea cucumber genome reveals ecological adaptation and Cuvierian tubules defense mechanism.</title>
        <authorList>
            <person name="Chen T."/>
        </authorList>
    </citation>
    <scope>NUCLEOTIDE SEQUENCE</scope>
    <source>
        <strain evidence="1">Nanhai2018</strain>
        <tissue evidence="1">Muscle</tissue>
    </source>
</reference>
<accession>A0A9Q1HJD9</accession>
<dbReference type="Proteomes" id="UP001152320">
    <property type="component" value="Chromosome 1"/>
</dbReference>